<comment type="caution">
    <text evidence="4">The sequence shown here is derived from an EMBL/GenBank/DDBJ whole genome shotgun (WGS) entry which is preliminary data.</text>
</comment>
<evidence type="ECO:0000259" key="3">
    <source>
        <dbReference type="Pfam" id="PF13505"/>
    </source>
</evidence>
<proteinExistence type="predicted"/>
<protein>
    <submittedName>
        <fullName evidence="4">Outer membrane beta-barrel protein</fullName>
    </submittedName>
</protein>
<keyword evidence="5" id="KW-1185">Reference proteome</keyword>
<dbReference type="Gene3D" id="2.40.160.20">
    <property type="match status" value="1"/>
</dbReference>
<dbReference type="InterPro" id="IPR027385">
    <property type="entry name" value="Beta-barrel_OMP"/>
</dbReference>
<evidence type="ECO:0000313" key="4">
    <source>
        <dbReference type="EMBL" id="MFC4891595.1"/>
    </source>
</evidence>
<dbReference type="SUPFAM" id="SSF56925">
    <property type="entry name" value="OMPA-like"/>
    <property type="match status" value="1"/>
</dbReference>
<accession>A0ABV9TBF1</accession>
<gene>
    <name evidence="4" type="ORF">ACFPDQ_00855</name>
</gene>
<dbReference type="InterPro" id="IPR011250">
    <property type="entry name" value="OMP/PagP_B-barrel"/>
</dbReference>
<evidence type="ECO:0000313" key="5">
    <source>
        <dbReference type="Proteomes" id="UP001595926"/>
    </source>
</evidence>
<evidence type="ECO:0000256" key="1">
    <source>
        <dbReference type="ARBA" id="ARBA00022729"/>
    </source>
</evidence>
<organism evidence="4 5">
    <name type="scientific">Pseudofrancisella aestuarii</name>
    <dbReference type="NCBI Taxonomy" id="2670347"/>
    <lineage>
        <taxon>Bacteria</taxon>
        <taxon>Pseudomonadati</taxon>
        <taxon>Pseudomonadota</taxon>
        <taxon>Gammaproteobacteria</taxon>
        <taxon>Thiotrichales</taxon>
        <taxon>Francisellaceae</taxon>
        <taxon>Pseudofrancisella</taxon>
    </lineage>
</organism>
<keyword evidence="1 2" id="KW-0732">Signal</keyword>
<dbReference type="EMBL" id="JBHSJH010000001">
    <property type="protein sequence ID" value="MFC4891595.1"/>
    <property type="molecule type" value="Genomic_DNA"/>
</dbReference>
<feature type="domain" description="Outer membrane protein beta-barrel" evidence="3">
    <location>
        <begin position="58"/>
        <end position="207"/>
    </location>
</feature>
<sequence length="208" mass="23038">MFYKHYKFFFILLLLIPSICFSSETLEQEDVLDQSEYYNVYNFDNMNTKDFEPAPFIGISGGWGQATSSPAGGVIFATAGYRFTESFAAEFGYSGIISNAYSTTQVNNNYMGILKYYYKINDYLELGAGVGAGLSHNSIKNIENAKGAPSSYLESNNTQTGFVVFPFSIGTPIKFIDNLSLGVNYIYARTFNGVSVNIVTTGLIYSFL</sequence>
<evidence type="ECO:0000256" key="2">
    <source>
        <dbReference type="SAM" id="SignalP"/>
    </source>
</evidence>
<dbReference type="Pfam" id="PF13505">
    <property type="entry name" value="OMP_b-brl"/>
    <property type="match status" value="1"/>
</dbReference>
<reference evidence="5" key="1">
    <citation type="journal article" date="2019" name="Int. J. Syst. Evol. Microbiol.">
        <title>The Global Catalogue of Microorganisms (GCM) 10K type strain sequencing project: providing services to taxonomists for standard genome sequencing and annotation.</title>
        <authorList>
            <consortium name="The Broad Institute Genomics Platform"/>
            <consortium name="The Broad Institute Genome Sequencing Center for Infectious Disease"/>
            <person name="Wu L."/>
            <person name="Ma J."/>
        </authorList>
    </citation>
    <scope>NUCLEOTIDE SEQUENCE [LARGE SCALE GENOMIC DNA]</scope>
    <source>
        <strain evidence="5">CGMCC 1.13718</strain>
    </source>
</reference>
<feature type="signal peptide" evidence="2">
    <location>
        <begin position="1"/>
        <end position="22"/>
    </location>
</feature>
<dbReference type="RefSeq" id="WP_119330666.1">
    <property type="nucleotide sequence ID" value="NZ_JBHSJH010000001.1"/>
</dbReference>
<name>A0ABV9TBF1_9GAMM</name>
<feature type="chain" id="PRO_5045338098" evidence="2">
    <location>
        <begin position="23"/>
        <end position="208"/>
    </location>
</feature>
<dbReference type="Proteomes" id="UP001595926">
    <property type="component" value="Unassembled WGS sequence"/>
</dbReference>